<organism evidence="2">
    <name type="scientific">viral metagenome</name>
    <dbReference type="NCBI Taxonomy" id="1070528"/>
    <lineage>
        <taxon>unclassified sequences</taxon>
        <taxon>metagenomes</taxon>
        <taxon>organismal metagenomes</taxon>
    </lineage>
</organism>
<reference evidence="2" key="1">
    <citation type="journal article" date="2020" name="Nature">
        <title>Giant virus diversity and host interactions through global metagenomics.</title>
        <authorList>
            <person name="Schulz F."/>
            <person name="Roux S."/>
            <person name="Paez-Espino D."/>
            <person name="Jungbluth S."/>
            <person name="Walsh D.A."/>
            <person name="Denef V.J."/>
            <person name="McMahon K.D."/>
            <person name="Konstantinidis K.T."/>
            <person name="Eloe-Fadrosh E.A."/>
            <person name="Kyrpides N.C."/>
            <person name="Woyke T."/>
        </authorList>
    </citation>
    <scope>NUCLEOTIDE SEQUENCE</scope>
    <source>
        <strain evidence="2">GVMAG-S-ERX555997-44</strain>
    </source>
</reference>
<feature type="transmembrane region" description="Helical" evidence="1">
    <location>
        <begin position="168"/>
        <end position="194"/>
    </location>
</feature>
<evidence type="ECO:0008006" key="3">
    <source>
        <dbReference type="Google" id="ProtNLM"/>
    </source>
</evidence>
<protein>
    <recommendedName>
        <fullName evidence="3">Exopolysaccharide synthesis protein</fullName>
    </recommendedName>
</protein>
<feature type="transmembrane region" description="Helical" evidence="1">
    <location>
        <begin position="57"/>
        <end position="75"/>
    </location>
</feature>
<dbReference type="PANTHER" id="PTHR41795:SF1">
    <property type="entry name" value="EXOPOLYSACCHARIDE SYNTHESIS PROTEIN"/>
    <property type="match status" value="1"/>
</dbReference>
<dbReference type="PIRSF" id="PIRSF033239">
    <property type="entry name" value="ExoD"/>
    <property type="match status" value="1"/>
</dbReference>
<accession>A0A6C0F9U4</accession>
<dbReference type="InterPro" id="IPR010331">
    <property type="entry name" value="ExoD"/>
</dbReference>
<dbReference type="Pfam" id="PF06055">
    <property type="entry name" value="ExoD"/>
    <property type="match status" value="1"/>
</dbReference>
<feature type="transmembrane region" description="Helical" evidence="1">
    <location>
        <begin position="33"/>
        <end position="51"/>
    </location>
</feature>
<keyword evidence="1" id="KW-1133">Transmembrane helix</keyword>
<dbReference type="PANTHER" id="PTHR41795">
    <property type="entry name" value="EXOPOLYSACCHARIDE SYNTHESIS PROTEIN"/>
    <property type="match status" value="1"/>
</dbReference>
<proteinExistence type="predicted"/>
<evidence type="ECO:0000313" key="2">
    <source>
        <dbReference type="EMBL" id="QHT37621.1"/>
    </source>
</evidence>
<keyword evidence="1" id="KW-0812">Transmembrane</keyword>
<name>A0A6C0F9U4_9ZZZZ</name>
<keyword evidence="1" id="KW-0472">Membrane</keyword>
<dbReference type="AlphaFoldDB" id="A0A6C0F9U4"/>
<feature type="transmembrane region" description="Helical" evidence="1">
    <location>
        <begin position="123"/>
        <end position="148"/>
    </location>
</feature>
<sequence>MKTISNKIKNLLINDRKYLTIEDIVKSFKKDSIFITLFFSTFITSIPSPAYGFGSSTMFGGAISFLLAIQLLFNFKKIYLPAFIMKKKINLKKINKKKKIIKKILDMFEIIFKKNNETLLSYFLIKISALLILFNSILMILPLILTNWLPSTSITLLSISYLFKDGRFFLFSIFFSLFVAITYISIFILLYLFFKKSNNYYESIKEIYNYDNIMLFKKKIFNNENI</sequence>
<dbReference type="EMBL" id="MN738801">
    <property type="protein sequence ID" value="QHT37621.1"/>
    <property type="molecule type" value="Genomic_DNA"/>
</dbReference>
<evidence type="ECO:0000256" key="1">
    <source>
        <dbReference type="SAM" id="Phobius"/>
    </source>
</evidence>